<evidence type="ECO:0000256" key="3">
    <source>
        <dbReference type="ARBA" id="ARBA00022933"/>
    </source>
</evidence>
<gene>
    <name evidence="5" type="ORF">FBUS_08785</name>
</gene>
<sequence length="117" mass="13420">CAPRLHATENGTIYDFKALSIDHEWIPLNSYKGRVCIIVNLQSLYTQYADRGFSILAFPCNQFGSQEPGTDEEIKERVLKKYNVTFDLFSKIDVNGDDEIPLYTFLKSKLSGPFYIK</sequence>
<dbReference type="PANTHER" id="PTHR11592:SF134">
    <property type="entry name" value="PHOSPHOLIPID HYDROPEROXIDE GLUTATHIONE PEROXIDASE"/>
    <property type="match status" value="1"/>
</dbReference>
<dbReference type="PROSITE" id="PS00763">
    <property type="entry name" value="GLUTATHIONE_PEROXID_2"/>
    <property type="match status" value="1"/>
</dbReference>
<dbReference type="Pfam" id="PF00255">
    <property type="entry name" value="GSHPx"/>
    <property type="match status" value="1"/>
</dbReference>
<keyword evidence="2 5" id="KW-0575">Peroxidase</keyword>
<reference evidence="5" key="1">
    <citation type="submission" date="2019-05" db="EMBL/GenBank/DDBJ databases">
        <title>Annotation for the trematode Fasciolopsis buski.</title>
        <authorList>
            <person name="Choi Y.-J."/>
        </authorList>
    </citation>
    <scope>NUCLEOTIDE SEQUENCE</scope>
    <source>
        <strain evidence="5">HT</strain>
        <tissue evidence="5">Whole worm</tissue>
    </source>
</reference>
<accession>A0A8E0VJ06</accession>
<comment type="caution">
    <text evidence="5">The sequence shown here is derived from an EMBL/GenBank/DDBJ whole genome shotgun (WGS) entry which is preliminary data.</text>
</comment>
<dbReference type="InterPro" id="IPR000889">
    <property type="entry name" value="Glutathione_peroxidase"/>
</dbReference>
<dbReference type="GO" id="GO:0006979">
    <property type="term" value="P:response to oxidative stress"/>
    <property type="evidence" value="ECO:0007669"/>
    <property type="project" value="InterPro"/>
</dbReference>
<dbReference type="Proteomes" id="UP000728185">
    <property type="component" value="Unassembled WGS sequence"/>
</dbReference>
<dbReference type="PIRSF" id="PIRSF000303">
    <property type="entry name" value="Glutathion_perox"/>
    <property type="match status" value="1"/>
</dbReference>
<dbReference type="CDD" id="cd00340">
    <property type="entry name" value="GSH_Peroxidase"/>
    <property type="match status" value="1"/>
</dbReference>
<evidence type="ECO:0000256" key="2">
    <source>
        <dbReference type="ARBA" id="ARBA00022559"/>
    </source>
</evidence>
<feature type="non-terminal residue" evidence="5">
    <location>
        <position position="1"/>
    </location>
</feature>
<dbReference type="EMBL" id="LUCM01005865">
    <property type="protein sequence ID" value="KAA0192149.1"/>
    <property type="molecule type" value="Genomic_DNA"/>
</dbReference>
<dbReference type="PROSITE" id="PS51355">
    <property type="entry name" value="GLUTATHIONE_PEROXID_3"/>
    <property type="match status" value="1"/>
</dbReference>
<name>A0A8E0VJ06_9TREM</name>
<keyword evidence="6" id="KW-1185">Reference proteome</keyword>
<proteinExistence type="inferred from homology"/>
<dbReference type="OrthoDB" id="446890at2759"/>
<dbReference type="AlphaFoldDB" id="A0A8E0VJ06"/>
<keyword evidence="4" id="KW-0560">Oxidoreductase</keyword>
<evidence type="ECO:0000313" key="6">
    <source>
        <dbReference type="Proteomes" id="UP000728185"/>
    </source>
</evidence>
<dbReference type="SUPFAM" id="SSF52833">
    <property type="entry name" value="Thioredoxin-like"/>
    <property type="match status" value="1"/>
</dbReference>
<evidence type="ECO:0000313" key="5">
    <source>
        <dbReference type="EMBL" id="KAA0192149.1"/>
    </source>
</evidence>
<evidence type="ECO:0000256" key="1">
    <source>
        <dbReference type="ARBA" id="ARBA00006926"/>
    </source>
</evidence>
<keyword evidence="3" id="KW-0712">Selenocysteine</keyword>
<evidence type="ECO:0000256" key="4">
    <source>
        <dbReference type="ARBA" id="ARBA00023002"/>
    </source>
</evidence>
<comment type="similarity">
    <text evidence="1">Belongs to the glutathione peroxidase family.</text>
</comment>
<dbReference type="InterPro" id="IPR036249">
    <property type="entry name" value="Thioredoxin-like_sf"/>
</dbReference>
<protein>
    <submittedName>
        <fullName evidence="5">Glutathione peroxidase</fullName>
    </submittedName>
</protein>
<dbReference type="PANTHER" id="PTHR11592">
    <property type="entry name" value="GLUTATHIONE PEROXIDASE"/>
    <property type="match status" value="1"/>
</dbReference>
<dbReference type="Gene3D" id="3.40.30.10">
    <property type="entry name" value="Glutaredoxin"/>
    <property type="match status" value="1"/>
</dbReference>
<dbReference type="InterPro" id="IPR029760">
    <property type="entry name" value="GPX_CS"/>
</dbReference>
<dbReference type="GO" id="GO:0004601">
    <property type="term" value="F:peroxidase activity"/>
    <property type="evidence" value="ECO:0007669"/>
    <property type="project" value="UniProtKB-KW"/>
</dbReference>
<organism evidence="5 6">
    <name type="scientific">Fasciolopsis buskii</name>
    <dbReference type="NCBI Taxonomy" id="27845"/>
    <lineage>
        <taxon>Eukaryota</taxon>
        <taxon>Metazoa</taxon>
        <taxon>Spiralia</taxon>
        <taxon>Lophotrochozoa</taxon>
        <taxon>Platyhelminthes</taxon>
        <taxon>Trematoda</taxon>
        <taxon>Digenea</taxon>
        <taxon>Plagiorchiida</taxon>
        <taxon>Echinostomata</taxon>
        <taxon>Echinostomatoidea</taxon>
        <taxon>Fasciolidae</taxon>
        <taxon>Fasciolopsis</taxon>
    </lineage>
</organism>